<dbReference type="InterPro" id="IPR025354">
    <property type="entry name" value="DUF4258"/>
</dbReference>
<dbReference type="Pfam" id="PF14076">
    <property type="entry name" value="DUF4258"/>
    <property type="match status" value="1"/>
</dbReference>
<evidence type="ECO:0000313" key="1">
    <source>
        <dbReference type="EMBL" id="GGU29027.1"/>
    </source>
</evidence>
<accession>A0ABQ2UHI9</accession>
<evidence type="ECO:0000313" key="2">
    <source>
        <dbReference type="Proteomes" id="UP000649573"/>
    </source>
</evidence>
<dbReference type="Proteomes" id="UP000649573">
    <property type="component" value="Unassembled WGS sequence"/>
</dbReference>
<evidence type="ECO:0008006" key="3">
    <source>
        <dbReference type="Google" id="ProtNLM"/>
    </source>
</evidence>
<comment type="caution">
    <text evidence="1">The sequence shown here is derived from an EMBL/GenBank/DDBJ whole genome shotgun (WGS) entry which is preliminary data.</text>
</comment>
<organism evidence="1 2">
    <name type="scientific">Lentzea flava</name>
    <dbReference type="NCBI Taxonomy" id="103732"/>
    <lineage>
        <taxon>Bacteria</taxon>
        <taxon>Bacillati</taxon>
        <taxon>Actinomycetota</taxon>
        <taxon>Actinomycetes</taxon>
        <taxon>Pseudonocardiales</taxon>
        <taxon>Pseudonocardiaceae</taxon>
        <taxon>Lentzea</taxon>
    </lineage>
</organism>
<name>A0ABQ2UHI9_9PSEU</name>
<protein>
    <recommendedName>
        <fullName evidence="3">DUF4258 domain-containing protein</fullName>
    </recommendedName>
</protein>
<sequence>MNLVYSYHARQRMRRRGITDSDVRSCLRNYHSRIVGGDSIMYIGDVNGRSLKVVTAIDRDSETEKFVITTVWRGDDDS</sequence>
<keyword evidence="2" id="KW-1185">Reference proteome</keyword>
<gene>
    <name evidence="1" type="ORF">GCM10010178_21450</name>
</gene>
<proteinExistence type="predicted"/>
<dbReference type="RefSeq" id="WP_189253474.1">
    <property type="nucleotide sequence ID" value="NZ_BMRE01000006.1"/>
</dbReference>
<dbReference type="EMBL" id="BMRE01000006">
    <property type="protein sequence ID" value="GGU29027.1"/>
    <property type="molecule type" value="Genomic_DNA"/>
</dbReference>
<reference evidence="2" key="1">
    <citation type="journal article" date="2019" name="Int. J. Syst. Evol. Microbiol.">
        <title>The Global Catalogue of Microorganisms (GCM) 10K type strain sequencing project: providing services to taxonomists for standard genome sequencing and annotation.</title>
        <authorList>
            <consortium name="The Broad Institute Genomics Platform"/>
            <consortium name="The Broad Institute Genome Sequencing Center for Infectious Disease"/>
            <person name="Wu L."/>
            <person name="Ma J."/>
        </authorList>
    </citation>
    <scope>NUCLEOTIDE SEQUENCE [LARGE SCALE GENOMIC DNA]</scope>
    <source>
        <strain evidence="2">JCM 3296</strain>
    </source>
</reference>